<organism evidence="1">
    <name type="scientific">Rhizophora mucronata</name>
    <name type="common">Asiatic mangrove</name>
    <dbReference type="NCBI Taxonomy" id="61149"/>
    <lineage>
        <taxon>Eukaryota</taxon>
        <taxon>Viridiplantae</taxon>
        <taxon>Streptophyta</taxon>
        <taxon>Embryophyta</taxon>
        <taxon>Tracheophyta</taxon>
        <taxon>Spermatophyta</taxon>
        <taxon>Magnoliopsida</taxon>
        <taxon>eudicotyledons</taxon>
        <taxon>Gunneridae</taxon>
        <taxon>Pentapetalae</taxon>
        <taxon>rosids</taxon>
        <taxon>fabids</taxon>
        <taxon>Malpighiales</taxon>
        <taxon>Rhizophoraceae</taxon>
        <taxon>Rhizophora</taxon>
    </lineage>
</organism>
<protein>
    <submittedName>
        <fullName evidence="1">Uncharacterized protein</fullName>
    </submittedName>
</protein>
<evidence type="ECO:0000313" key="1">
    <source>
        <dbReference type="EMBL" id="MBX36812.1"/>
    </source>
</evidence>
<dbReference type="AlphaFoldDB" id="A0A2P2N2V9"/>
<reference evidence="1" key="1">
    <citation type="submission" date="2018-02" db="EMBL/GenBank/DDBJ databases">
        <title>Rhizophora mucronata_Transcriptome.</title>
        <authorList>
            <person name="Meera S.P."/>
            <person name="Sreeshan A."/>
            <person name="Augustine A."/>
        </authorList>
    </citation>
    <scope>NUCLEOTIDE SEQUENCE</scope>
    <source>
        <tissue evidence="1">Leaf</tissue>
    </source>
</reference>
<proteinExistence type="predicted"/>
<sequence length="27" mass="3030">MTNSAISIYSVTKLLLQLQISTLQIHL</sequence>
<accession>A0A2P2N2V9</accession>
<name>A0A2P2N2V9_RHIMU</name>
<dbReference type="EMBL" id="GGEC01056328">
    <property type="protein sequence ID" value="MBX36812.1"/>
    <property type="molecule type" value="Transcribed_RNA"/>
</dbReference>